<feature type="transmembrane region" description="Helical" evidence="1">
    <location>
        <begin position="82"/>
        <end position="106"/>
    </location>
</feature>
<dbReference type="OrthoDB" id="3260983at2"/>
<feature type="transmembrane region" description="Helical" evidence="1">
    <location>
        <begin position="47"/>
        <end position="70"/>
    </location>
</feature>
<name>A0A1H3XRN5_9ACTO</name>
<dbReference type="Pfam" id="PF13828">
    <property type="entry name" value="DUF4190"/>
    <property type="match status" value="1"/>
</dbReference>
<dbReference type="RefSeq" id="WP_092562198.1">
    <property type="nucleotide sequence ID" value="NZ_FNQV01000004.1"/>
</dbReference>
<protein>
    <recommendedName>
        <fullName evidence="2">DUF4190 domain-containing protein</fullName>
    </recommendedName>
</protein>
<accession>A0A1H3XRN5</accession>
<feature type="domain" description="DUF4190" evidence="2">
    <location>
        <begin position="43"/>
        <end position="97"/>
    </location>
</feature>
<dbReference type="AlphaFoldDB" id="A0A1H3XRN5"/>
<keyword evidence="1" id="KW-0472">Membrane</keyword>
<organism evidence="3 4">
    <name type="scientific">Bowdeniella nasicola</name>
    <dbReference type="NCBI Taxonomy" id="208480"/>
    <lineage>
        <taxon>Bacteria</taxon>
        <taxon>Bacillati</taxon>
        <taxon>Actinomycetota</taxon>
        <taxon>Actinomycetes</taxon>
        <taxon>Actinomycetales</taxon>
        <taxon>Actinomycetaceae</taxon>
        <taxon>Bowdeniella</taxon>
    </lineage>
</organism>
<reference evidence="4" key="1">
    <citation type="submission" date="2016-10" db="EMBL/GenBank/DDBJ databases">
        <authorList>
            <person name="Varghese N."/>
            <person name="Submissions S."/>
        </authorList>
    </citation>
    <scope>NUCLEOTIDE SEQUENCE [LARGE SCALE GENOMIC DNA]</scope>
    <source>
        <strain evidence="4">KPR-1</strain>
    </source>
</reference>
<proteinExistence type="predicted"/>
<gene>
    <name evidence="3" type="ORF">SAMN02910418_00700</name>
</gene>
<evidence type="ECO:0000259" key="2">
    <source>
        <dbReference type="Pfam" id="PF13828"/>
    </source>
</evidence>
<dbReference type="EMBL" id="FNQV01000004">
    <property type="protein sequence ID" value="SEA01232.1"/>
    <property type="molecule type" value="Genomic_DNA"/>
</dbReference>
<dbReference type="Proteomes" id="UP000199288">
    <property type="component" value="Unassembled WGS sequence"/>
</dbReference>
<keyword evidence="1" id="KW-1133">Transmembrane helix</keyword>
<keyword evidence="1" id="KW-0812">Transmembrane</keyword>
<evidence type="ECO:0000256" key="1">
    <source>
        <dbReference type="SAM" id="Phobius"/>
    </source>
</evidence>
<evidence type="ECO:0000313" key="3">
    <source>
        <dbReference type="EMBL" id="SEA01232.1"/>
    </source>
</evidence>
<dbReference type="InterPro" id="IPR025241">
    <property type="entry name" value="DUF4190"/>
</dbReference>
<keyword evidence="4" id="KW-1185">Reference proteome</keyword>
<sequence length="112" mass="11829">MTRQPPVSDPVDLVFPGTEDIDASAVFSGPGYKAPEIKTESTAVTSLVLSLLFFIPALPLLGVVFGVVGLQRCANRRRNGQGLAIAGIVIGSVVTAIQLMVLYLYFSFMGAV</sequence>
<evidence type="ECO:0000313" key="4">
    <source>
        <dbReference type="Proteomes" id="UP000199288"/>
    </source>
</evidence>